<keyword evidence="3" id="KW-1185">Reference proteome</keyword>
<gene>
    <name evidence="2" type="ORF">SAMN05443572_114154</name>
</gene>
<feature type="region of interest" description="Disordered" evidence="1">
    <location>
        <begin position="154"/>
        <end position="173"/>
    </location>
</feature>
<reference evidence="2 3" key="1">
    <citation type="submission" date="2016-10" db="EMBL/GenBank/DDBJ databases">
        <authorList>
            <person name="Varghese N."/>
            <person name="Submissions S."/>
        </authorList>
    </citation>
    <scope>NUCLEOTIDE SEQUENCE [LARGE SCALE GENOMIC DNA]</scope>
    <source>
        <strain evidence="2 3">DSM 16525</strain>
    </source>
</reference>
<evidence type="ECO:0000313" key="3">
    <source>
        <dbReference type="Proteomes" id="UP000183760"/>
    </source>
</evidence>
<sequence length="296" mass="33777">MSARARWLEPIRVPRGTRTSIGLLPSASSHRYGRHLWSHSTFHVEHVRSPHPSSSFVAMRPRTRTFSGSSTFHVELASPSQVAIHVHLPLFLAWSRFAQRWARTKPLPFFLVRAEASAVTRTFMACIHVPRGTVRPSASFIGLLRGAHPRSTWNTTWPGSDRSTSWRQGKGSARARRMRVRVPRGTRHGLGADRFPFMAARPARRRHAPQAGGRSTWNTAWPGSDRFTSWLRDQRDNGTRRMWMCGSTWNTAWPRCVPLHLMAARPSRRRRAPHVDVRFDLEHGAASVRTSPPSWR</sequence>
<comment type="caution">
    <text evidence="2">The sequence shown here is derived from an EMBL/GenBank/DDBJ whole genome shotgun (WGS) entry which is preliminary data.</text>
</comment>
<proteinExistence type="predicted"/>
<dbReference type="EMBL" id="FOIB01000014">
    <property type="protein sequence ID" value="SEU39673.1"/>
    <property type="molecule type" value="Genomic_DNA"/>
</dbReference>
<evidence type="ECO:0000256" key="1">
    <source>
        <dbReference type="SAM" id="MobiDB-lite"/>
    </source>
</evidence>
<evidence type="ECO:0000313" key="2">
    <source>
        <dbReference type="EMBL" id="SEU39673.1"/>
    </source>
</evidence>
<name>A0ABY1CW66_MYXFU</name>
<protein>
    <submittedName>
        <fullName evidence="2">Uncharacterized protein</fullName>
    </submittedName>
</protein>
<accession>A0ABY1CW66</accession>
<dbReference type="Proteomes" id="UP000183760">
    <property type="component" value="Unassembled WGS sequence"/>
</dbReference>
<organism evidence="2 3">
    <name type="scientific">Myxococcus fulvus</name>
    <dbReference type="NCBI Taxonomy" id="33"/>
    <lineage>
        <taxon>Bacteria</taxon>
        <taxon>Pseudomonadati</taxon>
        <taxon>Myxococcota</taxon>
        <taxon>Myxococcia</taxon>
        <taxon>Myxococcales</taxon>
        <taxon>Cystobacterineae</taxon>
        <taxon>Myxococcaceae</taxon>
        <taxon>Myxococcus</taxon>
    </lineage>
</organism>
<feature type="compositionally biased region" description="Polar residues" evidence="1">
    <location>
        <begin position="154"/>
        <end position="167"/>
    </location>
</feature>